<evidence type="ECO:0000313" key="2">
    <source>
        <dbReference type="EMBL" id="RUS78393.1"/>
    </source>
</evidence>
<sequence length="222" mass="25729">MDERNIFDALEASNNQLGQEEEHYEAESGTDTDEEEGQYTFLEAVNQSLAAEELSSDEEYVLTELGPVIHRFEESEATPTTSTNGQHTPDEVVDRSTPDVHQVLNDLQEVTVYWHWAYQLQVLYTIRQNTVQFHIGFIDAQRSTLHYDKFDKYHPDLDRGQLRGVFKGIQGPVEQQTTKTKSQTLKGKQEKKKKTEQENARNSIRGRDRKTLNRKLEKKERA</sequence>
<organism evidence="2 3">
    <name type="scientific">Elysia chlorotica</name>
    <name type="common">Eastern emerald elysia</name>
    <name type="synonym">Sea slug</name>
    <dbReference type="NCBI Taxonomy" id="188477"/>
    <lineage>
        <taxon>Eukaryota</taxon>
        <taxon>Metazoa</taxon>
        <taxon>Spiralia</taxon>
        <taxon>Lophotrochozoa</taxon>
        <taxon>Mollusca</taxon>
        <taxon>Gastropoda</taxon>
        <taxon>Heterobranchia</taxon>
        <taxon>Euthyneura</taxon>
        <taxon>Panpulmonata</taxon>
        <taxon>Sacoglossa</taxon>
        <taxon>Placobranchoidea</taxon>
        <taxon>Plakobranchidae</taxon>
        <taxon>Elysia</taxon>
    </lineage>
</organism>
<gene>
    <name evidence="2" type="ORF">EGW08_013841</name>
</gene>
<feature type="compositionally biased region" description="Low complexity" evidence="1">
    <location>
        <begin position="175"/>
        <end position="186"/>
    </location>
</feature>
<name>A0A3S0ZMG2_ELYCH</name>
<keyword evidence="3" id="KW-1185">Reference proteome</keyword>
<feature type="region of interest" description="Disordered" evidence="1">
    <location>
        <begin position="73"/>
        <end position="95"/>
    </location>
</feature>
<proteinExistence type="predicted"/>
<feature type="compositionally biased region" description="Polar residues" evidence="1">
    <location>
        <begin position="77"/>
        <end position="87"/>
    </location>
</feature>
<feature type="region of interest" description="Disordered" evidence="1">
    <location>
        <begin position="1"/>
        <end position="36"/>
    </location>
</feature>
<evidence type="ECO:0000256" key="1">
    <source>
        <dbReference type="SAM" id="MobiDB-lite"/>
    </source>
</evidence>
<comment type="caution">
    <text evidence="2">The sequence shown here is derived from an EMBL/GenBank/DDBJ whole genome shotgun (WGS) entry which is preliminary data.</text>
</comment>
<feature type="region of interest" description="Disordered" evidence="1">
    <location>
        <begin position="169"/>
        <end position="222"/>
    </location>
</feature>
<protein>
    <submittedName>
        <fullName evidence="2">Uncharacterized protein</fullName>
    </submittedName>
</protein>
<reference evidence="2 3" key="1">
    <citation type="submission" date="2019-01" db="EMBL/GenBank/DDBJ databases">
        <title>A draft genome assembly of the solar-powered sea slug Elysia chlorotica.</title>
        <authorList>
            <person name="Cai H."/>
            <person name="Li Q."/>
            <person name="Fang X."/>
            <person name="Li J."/>
            <person name="Curtis N.E."/>
            <person name="Altenburger A."/>
            <person name="Shibata T."/>
            <person name="Feng M."/>
            <person name="Maeda T."/>
            <person name="Schwartz J.A."/>
            <person name="Shigenobu S."/>
            <person name="Lundholm N."/>
            <person name="Nishiyama T."/>
            <person name="Yang H."/>
            <person name="Hasebe M."/>
            <person name="Li S."/>
            <person name="Pierce S.K."/>
            <person name="Wang J."/>
        </authorList>
    </citation>
    <scope>NUCLEOTIDE SEQUENCE [LARGE SCALE GENOMIC DNA]</scope>
    <source>
        <strain evidence="2">EC2010</strain>
        <tissue evidence="2">Whole organism of an adult</tissue>
    </source>
</reference>
<evidence type="ECO:0000313" key="3">
    <source>
        <dbReference type="Proteomes" id="UP000271974"/>
    </source>
</evidence>
<dbReference type="AlphaFoldDB" id="A0A3S0ZMG2"/>
<feature type="compositionally biased region" description="Acidic residues" evidence="1">
    <location>
        <begin position="22"/>
        <end position="36"/>
    </location>
</feature>
<dbReference type="EMBL" id="RQTK01000512">
    <property type="protein sequence ID" value="RUS78393.1"/>
    <property type="molecule type" value="Genomic_DNA"/>
</dbReference>
<accession>A0A3S0ZMG2</accession>
<dbReference type="Proteomes" id="UP000271974">
    <property type="component" value="Unassembled WGS sequence"/>
</dbReference>
<feature type="compositionally biased region" description="Basic and acidic residues" evidence="1">
    <location>
        <begin position="193"/>
        <end position="222"/>
    </location>
</feature>